<proteinExistence type="inferred from homology"/>
<accession>A0A7W9B7X4</accession>
<name>A0A7W9B7X4_9SPHN</name>
<evidence type="ECO:0000256" key="2">
    <source>
        <dbReference type="ARBA" id="ARBA00023002"/>
    </source>
</evidence>
<dbReference type="AlphaFoldDB" id="A0A7W9B7X4"/>
<evidence type="ECO:0000259" key="4">
    <source>
        <dbReference type="SMART" id="SM00822"/>
    </source>
</evidence>
<dbReference type="PRINTS" id="PR00081">
    <property type="entry name" value="GDHRDH"/>
</dbReference>
<dbReference type="GO" id="GO:0016491">
    <property type="term" value="F:oxidoreductase activity"/>
    <property type="evidence" value="ECO:0007669"/>
    <property type="project" value="UniProtKB-KW"/>
</dbReference>
<dbReference type="InterPro" id="IPR020904">
    <property type="entry name" value="Sc_DH/Rdtase_CS"/>
</dbReference>
<evidence type="ECO:0000313" key="6">
    <source>
        <dbReference type="Proteomes" id="UP000537161"/>
    </source>
</evidence>
<dbReference type="InterPro" id="IPR002347">
    <property type="entry name" value="SDR_fam"/>
</dbReference>
<keyword evidence="6" id="KW-1185">Reference proteome</keyword>
<keyword evidence="2" id="KW-0560">Oxidoreductase</keyword>
<dbReference type="PANTHER" id="PTHR45024">
    <property type="entry name" value="DEHYDROGENASES, SHORT CHAIN"/>
    <property type="match status" value="1"/>
</dbReference>
<dbReference type="PANTHER" id="PTHR45024:SF2">
    <property type="entry name" value="SCP2 DOMAIN-CONTAINING PROTEIN"/>
    <property type="match status" value="1"/>
</dbReference>
<dbReference type="PRINTS" id="PR00080">
    <property type="entry name" value="SDRFAMILY"/>
</dbReference>
<protein>
    <submittedName>
        <fullName evidence="5">NAD(P)-dependent dehydrogenase (Short-subunit alcohol dehydrogenase family)</fullName>
    </submittedName>
</protein>
<gene>
    <name evidence="5" type="ORF">FHR21_003265</name>
</gene>
<evidence type="ECO:0000313" key="5">
    <source>
        <dbReference type="EMBL" id="MBB5707897.1"/>
    </source>
</evidence>
<dbReference type="Proteomes" id="UP000537161">
    <property type="component" value="Unassembled WGS sequence"/>
</dbReference>
<organism evidence="5 6">
    <name type="scientific">Sphingopyxis panaciterrulae</name>
    <dbReference type="NCBI Taxonomy" id="462372"/>
    <lineage>
        <taxon>Bacteria</taxon>
        <taxon>Pseudomonadati</taxon>
        <taxon>Pseudomonadota</taxon>
        <taxon>Alphaproteobacteria</taxon>
        <taxon>Sphingomonadales</taxon>
        <taxon>Sphingomonadaceae</taxon>
        <taxon>Sphingopyxis</taxon>
    </lineage>
</organism>
<evidence type="ECO:0000256" key="1">
    <source>
        <dbReference type="ARBA" id="ARBA00006484"/>
    </source>
</evidence>
<dbReference type="InterPro" id="IPR036291">
    <property type="entry name" value="NAD(P)-bd_dom_sf"/>
</dbReference>
<evidence type="ECO:0000256" key="3">
    <source>
        <dbReference type="RuleBase" id="RU000363"/>
    </source>
</evidence>
<dbReference type="Gene3D" id="3.40.50.720">
    <property type="entry name" value="NAD(P)-binding Rossmann-like Domain"/>
    <property type="match status" value="1"/>
</dbReference>
<dbReference type="PROSITE" id="PS00061">
    <property type="entry name" value="ADH_SHORT"/>
    <property type="match status" value="1"/>
</dbReference>
<dbReference type="SUPFAM" id="SSF51735">
    <property type="entry name" value="NAD(P)-binding Rossmann-fold domains"/>
    <property type="match status" value="1"/>
</dbReference>
<sequence length="298" mass="30848">MSATDLSNRVAIVTGAGKGLGRAYAIELARAGAAVVVNNRRHPGEADADTSAARVVAEIVATGGRAVADHSSVEKDDSGEAMVAAAIAAFGRLDIVVANAASPQAASFHKLSLADFRAVFDVGFFGTLHLVHAAWPRLRDQGYGRVVMTSSSAGRYGQHGLSAYGASKSAVDSLVRTLASEGAGRGIAVNAVSPYALSQMTAAHIRGEMAEVFTPDRVAPLIAWLASEDCDVTGEVIVAGGGRFRLTETVETDSLSPDAGFGDLMARLAAQPRRTHPNSNHAFDTLLVECGLAPRAPL</sequence>
<comment type="similarity">
    <text evidence="1 3">Belongs to the short-chain dehydrogenases/reductases (SDR) family.</text>
</comment>
<dbReference type="EMBL" id="JACIJH010000012">
    <property type="protein sequence ID" value="MBB5707897.1"/>
    <property type="molecule type" value="Genomic_DNA"/>
</dbReference>
<reference evidence="5 6" key="1">
    <citation type="submission" date="2020-08" db="EMBL/GenBank/DDBJ databases">
        <title>Genomic Encyclopedia of Type Strains, Phase IV (KMG-IV): sequencing the most valuable type-strain genomes for metagenomic binning, comparative biology and taxonomic classification.</title>
        <authorList>
            <person name="Goeker M."/>
        </authorList>
    </citation>
    <scope>NUCLEOTIDE SEQUENCE [LARGE SCALE GENOMIC DNA]</scope>
    <source>
        <strain evidence="5 6">DSM 27163</strain>
    </source>
</reference>
<dbReference type="Pfam" id="PF00106">
    <property type="entry name" value="adh_short"/>
    <property type="match status" value="1"/>
</dbReference>
<feature type="domain" description="Ketoreductase" evidence="4">
    <location>
        <begin position="9"/>
        <end position="195"/>
    </location>
</feature>
<dbReference type="InterPro" id="IPR057326">
    <property type="entry name" value="KR_dom"/>
</dbReference>
<dbReference type="RefSeq" id="WP_184100181.1">
    <property type="nucleotide sequence ID" value="NZ_JACIJH010000012.1"/>
</dbReference>
<comment type="caution">
    <text evidence="5">The sequence shown here is derived from an EMBL/GenBank/DDBJ whole genome shotgun (WGS) entry which is preliminary data.</text>
</comment>
<dbReference type="InterPro" id="IPR051687">
    <property type="entry name" value="Peroxisomal_Beta-Oxidation"/>
</dbReference>
<dbReference type="SMART" id="SM00822">
    <property type="entry name" value="PKS_KR"/>
    <property type="match status" value="1"/>
</dbReference>